<dbReference type="OrthoDB" id="5570013at2759"/>
<evidence type="ECO:0000313" key="1">
    <source>
        <dbReference type="EMBL" id="KZV97191.1"/>
    </source>
</evidence>
<dbReference type="AlphaFoldDB" id="A0A165L139"/>
<dbReference type="Proteomes" id="UP000077266">
    <property type="component" value="Unassembled WGS sequence"/>
</dbReference>
<proteinExistence type="predicted"/>
<dbReference type="InParanoid" id="A0A165L139"/>
<accession>A0A165L139</accession>
<reference evidence="1 2" key="1">
    <citation type="journal article" date="2016" name="Mol. Biol. Evol.">
        <title>Comparative Genomics of Early-Diverging Mushroom-Forming Fungi Provides Insights into the Origins of Lignocellulose Decay Capabilities.</title>
        <authorList>
            <person name="Nagy L.G."/>
            <person name="Riley R."/>
            <person name="Tritt A."/>
            <person name="Adam C."/>
            <person name="Daum C."/>
            <person name="Floudas D."/>
            <person name="Sun H."/>
            <person name="Yadav J.S."/>
            <person name="Pangilinan J."/>
            <person name="Larsson K.H."/>
            <person name="Matsuura K."/>
            <person name="Barry K."/>
            <person name="Labutti K."/>
            <person name="Kuo R."/>
            <person name="Ohm R.A."/>
            <person name="Bhattacharya S.S."/>
            <person name="Shirouzu T."/>
            <person name="Yoshinaga Y."/>
            <person name="Martin F.M."/>
            <person name="Grigoriev I.V."/>
            <person name="Hibbett D.S."/>
        </authorList>
    </citation>
    <scope>NUCLEOTIDE SEQUENCE [LARGE SCALE GENOMIC DNA]</scope>
    <source>
        <strain evidence="1 2">HHB12029</strain>
    </source>
</reference>
<sequence length="445" mass="47605">MGLPSNDQRVDSHARVRRYDRASKVALALLTATALAFLLRKPSSSPHRPVGSPALVHPQIPATFPGLAAIQPVYNDDPETIWCYSDEVDAKGLPMNYSHTVTLSLEESSFYNQHQWASGDWTFEAVSVPDLKAPEVRAQLSVSSQKEGCTANICIVRFEDGNRGLATVAPKTGCPVGDPTLVVDIQATVTFAYPETAAKPVHVDRINTDLQSMTQHFKHFRGDVDVKVLFASSTTGEIRVDGMNTDSTIILASTGSVTANISVSDRISTLYTYGGGPIKGSVTLSAPSKEDVGLQVLGLGGAVDLDIALTSPASDGPHYEAYVLGWNKPVRLNVVSLPPGVPLALTTVGIAGNLELILPTTFEGPFTFMAFGTPDDQKPIIVPRSEVPDPTGEGRNRTVSSHSWDVKGGYHVLAGETFWGSKANKSEYLSYVLSESNSARAALLV</sequence>
<dbReference type="EMBL" id="KV425933">
    <property type="protein sequence ID" value="KZV97191.1"/>
    <property type="molecule type" value="Genomic_DNA"/>
</dbReference>
<evidence type="ECO:0000313" key="2">
    <source>
        <dbReference type="Proteomes" id="UP000077266"/>
    </source>
</evidence>
<evidence type="ECO:0008006" key="3">
    <source>
        <dbReference type="Google" id="ProtNLM"/>
    </source>
</evidence>
<dbReference type="STRING" id="1314781.A0A165L139"/>
<organism evidence="1 2">
    <name type="scientific">Exidia glandulosa HHB12029</name>
    <dbReference type="NCBI Taxonomy" id="1314781"/>
    <lineage>
        <taxon>Eukaryota</taxon>
        <taxon>Fungi</taxon>
        <taxon>Dikarya</taxon>
        <taxon>Basidiomycota</taxon>
        <taxon>Agaricomycotina</taxon>
        <taxon>Agaricomycetes</taxon>
        <taxon>Auriculariales</taxon>
        <taxon>Exidiaceae</taxon>
        <taxon>Exidia</taxon>
    </lineage>
</organism>
<protein>
    <recommendedName>
        <fullName evidence="3">Adhesin domain-containing protein</fullName>
    </recommendedName>
</protein>
<keyword evidence="2" id="KW-1185">Reference proteome</keyword>
<name>A0A165L139_EXIGL</name>
<gene>
    <name evidence="1" type="ORF">EXIGLDRAFT_731464</name>
</gene>